<feature type="transmembrane region" description="Helical" evidence="2">
    <location>
        <begin position="169"/>
        <end position="190"/>
    </location>
</feature>
<dbReference type="PANTHER" id="PTHR23542:SF1">
    <property type="entry name" value="MAJOR FACILITATOR SUPERFAMILY (MFS) PROFILE DOMAIN-CONTAINING PROTEIN"/>
    <property type="match status" value="1"/>
</dbReference>
<feature type="transmembrane region" description="Helical" evidence="2">
    <location>
        <begin position="246"/>
        <end position="266"/>
    </location>
</feature>
<comment type="caution">
    <text evidence="3">The sequence shown here is derived from an EMBL/GenBank/DDBJ whole genome shotgun (WGS) entry which is preliminary data.</text>
</comment>
<feature type="transmembrane region" description="Helical" evidence="2">
    <location>
        <begin position="364"/>
        <end position="384"/>
    </location>
</feature>
<feature type="compositionally biased region" description="Basic and acidic residues" evidence="1">
    <location>
        <begin position="438"/>
        <end position="451"/>
    </location>
</feature>
<gene>
    <name evidence="3" type="ORF">JW592_09510</name>
</gene>
<keyword evidence="4" id="KW-1185">Reference proteome</keyword>
<sequence length="461" mass="46332">MATGYAELLRARHAMRLLAGTLLGRLPNATGPIAIALFIRAEGGSMAVAGALSAMYGLATAFGQPMLGRLVDLYGQPRVMLPAAVVSAAGAATLALAGIGSLPLAYACVLVFGLFTPPLEGGLRALWPSVLRREEQVHSAYALDAVAQEVMFAAGPLLVTLLVAGWSEAAALLVVNALGVLGALSVVVSPPSRRWRSSPRKPHWLGALRSSGLKTLLASFFFVGLALGTFALAAVSYADDHHDKLISTYLLAAQGAGALVGGVGYGARGWPGSHEGRLRVLVGLFAAGNLPLALVPGVPVMVVLGGLSGLFLAPALACAFVVVDRHAPSGTVTEAFSWLVTTFGVGAAAGTAAVGSVIEWGGTGSGFGLAGAGGLAALAVIVAARRFLLPPDGPAPAGVVAGSLPSPEPGAGPEAVTAAQAGGEEGPRPGLPHTGTGRQERPPGAETDRNPCPEPGFRSST</sequence>
<keyword evidence="2" id="KW-1133">Transmembrane helix</keyword>
<feature type="region of interest" description="Disordered" evidence="1">
    <location>
        <begin position="399"/>
        <end position="461"/>
    </location>
</feature>
<dbReference type="Gene3D" id="1.20.1250.20">
    <property type="entry name" value="MFS general substrate transporter like domains"/>
    <property type="match status" value="1"/>
</dbReference>
<dbReference type="Proteomes" id="UP001518976">
    <property type="component" value="Unassembled WGS sequence"/>
</dbReference>
<evidence type="ECO:0000313" key="3">
    <source>
        <dbReference type="EMBL" id="MBO8185698.1"/>
    </source>
</evidence>
<dbReference type="EMBL" id="JAFFZN010000006">
    <property type="protein sequence ID" value="MBO8185698.1"/>
    <property type="molecule type" value="Genomic_DNA"/>
</dbReference>
<keyword evidence="2" id="KW-0812">Transmembrane</keyword>
<feature type="transmembrane region" description="Helical" evidence="2">
    <location>
        <begin position="79"/>
        <end position="98"/>
    </location>
</feature>
<dbReference type="SUPFAM" id="SSF103473">
    <property type="entry name" value="MFS general substrate transporter"/>
    <property type="match status" value="1"/>
</dbReference>
<dbReference type="RefSeq" id="WP_209264503.1">
    <property type="nucleotide sequence ID" value="NZ_JAFFZN010000006.1"/>
</dbReference>
<dbReference type="PANTHER" id="PTHR23542">
    <property type="match status" value="1"/>
</dbReference>
<dbReference type="InterPro" id="IPR011701">
    <property type="entry name" value="MFS"/>
</dbReference>
<evidence type="ECO:0000256" key="2">
    <source>
        <dbReference type="SAM" id="Phobius"/>
    </source>
</evidence>
<reference evidence="3 4" key="1">
    <citation type="submission" date="2021-02" db="EMBL/GenBank/DDBJ databases">
        <title>Streptomyces spirodelae sp. nov., isolated from duckweed.</title>
        <authorList>
            <person name="Saimee Y."/>
            <person name="Duangmal K."/>
        </authorList>
    </citation>
    <scope>NUCLEOTIDE SEQUENCE [LARGE SCALE GENOMIC DNA]</scope>
    <source>
        <strain evidence="3 4">DW4-2</strain>
    </source>
</reference>
<evidence type="ECO:0000256" key="1">
    <source>
        <dbReference type="SAM" id="MobiDB-lite"/>
    </source>
</evidence>
<feature type="transmembrane region" description="Helical" evidence="2">
    <location>
        <begin position="211"/>
        <end position="234"/>
    </location>
</feature>
<feature type="transmembrane region" description="Helical" evidence="2">
    <location>
        <begin position="335"/>
        <end position="358"/>
    </location>
</feature>
<dbReference type="InterPro" id="IPR036259">
    <property type="entry name" value="MFS_trans_sf"/>
</dbReference>
<name>A0ABS3WRE9_9ACTN</name>
<feature type="transmembrane region" description="Helical" evidence="2">
    <location>
        <begin position="45"/>
        <end position="67"/>
    </location>
</feature>
<accession>A0ABS3WRE9</accession>
<feature type="transmembrane region" description="Helical" evidence="2">
    <location>
        <begin position="301"/>
        <end position="323"/>
    </location>
</feature>
<organism evidence="3 4">
    <name type="scientific">Streptomyces spirodelae</name>
    <dbReference type="NCBI Taxonomy" id="2812904"/>
    <lineage>
        <taxon>Bacteria</taxon>
        <taxon>Bacillati</taxon>
        <taxon>Actinomycetota</taxon>
        <taxon>Actinomycetes</taxon>
        <taxon>Kitasatosporales</taxon>
        <taxon>Streptomycetaceae</taxon>
        <taxon>Streptomyces</taxon>
    </lineage>
</organism>
<proteinExistence type="predicted"/>
<protein>
    <submittedName>
        <fullName evidence="3">MFS transporter</fullName>
    </submittedName>
</protein>
<keyword evidence="2" id="KW-0472">Membrane</keyword>
<feature type="transmembrane region" description="Helical" evidence="2">
    <location>
        <begin position="278"/>
        <end position="295"/>
    </location>
</feature>
<evidence type="ECO:0000313" key="4">
    <source>
        <dbReference type="Proteomes" id="UP001518976"/>
    </source>
</evidence>
<feature type="transmembrane region" description="Helical" evidence="2">
    <location>
        <begin position="17"/>
        <end position="39"/>
    </location>
</feature>
<dbReference type="Pfam" id="PF07690">
    <property type="entry name" value="MFS_1"/>
    <property type="match status" value="1"/>
</dbReference>